<name>A0A8B8IV60_VANTA</name>
<evidence type="ECO:0000256" key="1">
    <source>
        <dbReference type="SAM" id="MobiDB-lite"/>
    </source>
</evidence>
<reference evidence="5" key="1">
    <citation type="submission" date="2025-08" db="UniProtKB">
        <authorList>
            <consortium name="RefSeq"/>
        </authorList>
    </citation>
    <scope>IDENTIFICATION</scope>
    <source>
        <tissue evidence="5">Whole body</tissue>
    </source>
</reference>
<organism evidence="4 5">
    <name type="scientific">Vanessa tameamea</name>
    <name type="common">Kamehameha butterfly</name>
    <dbReference type="NCBI Taxonomy" id="334116"/>
    <lineage>
        <taxon>Eukaryota</taxon>
        <taxon>Metazoa</taxon>
        <taxon>Ecdysozoa</taxon>
        <taxon>Arthropoda</taxon>
        <taxon>Hexapoda</taxon>
        <taxon>Insecta</taxon>
        <taxon>Pterygota</taxon>
        <taxon>Neoptera</taxon>
        <taxon>Endopterygota</taxon>
        <taxon>Lepidoptera</taxon>
        <taxon>Glossata</taxon>
        <taxon>Ditrysia</taxon>
        <taxon>Papilionoidea</taxon>
        <taxon>Nymphalidae</taxon>
        <taxon>Nymphalinae</taxon>
        <taxon>Vanessa</taxon>
    </lineage>
</organism>
<evidence type="ECO:0000313" key="4">
    <source>
        <dbReference type="Proteomes" id="UP001652626"/>
    </source>
</evidence>
<feature type="compositionally biased region" description="Acidic residues" evidence="1">
    <location>
        <begin position="31"/>
        <end position="44"/>
    </location>
</feature>
<feature type="compositionally biased region" description="Basic and acidic residues" evidence="1">
    <location>
        <begin position="1"/>
        <end position="23"/>
    </location>
</feature>
<dbReference type="OMA" id="VVWVWQS"/>
<dbReference type="InterPro" id="IPR039844">
    <property type="entry name" value="URB1"/>
</dbReference>
<feature type="domain" description="URB1 N-terminal" evidence="2">
    <location>
        <begin position="110"/>
        <end position="409"/>
    </location>
</feature>
<dbReference type="RefSeq" id="XP_026501040.2">
    <property type="nucleotide sequence ID" value="XM_026645255.2"/>
</dbReference>
<dbReference type="OrthoDB" id="72892at2759"/>
<keyword evidence="4" id="KW-1185">Reference proteome</keyword>
<accession>A0A8B8IV60</accession>
<dbReference type="Pfam" id="PF11707">
    <property type="entry name" value="Npa1"/>
    <property type="match status" value="1"/>
</dbReference>
<dbReference type="PANTHER" id="PTHR13500:SF0">
    <property type="entry name" value="NUCLEOLAR PRE-RIBOSOMAL-ASSOCIATED PROTEIN 1"/>
    <property type="match status" value="1"/>
</dbReference>
<feature type="region of interest" description="Disordered" evidence="1">
    <location>
        <begin position="1"/>
        <end position="50"/>
    </location>
</feature>
<evidence type="ECO:0000313" key="5">
    <source>
        <dbReference type="RefSeq" id="XP_026501040.2"/>
    </source>
</evidence>
<dbReference type="Proteomes" id="UP001652626">
    <property type="component" value="Chromosome 17"/>
</dbReference>
<protein>
    <submittedName>
        <fullName evidence="5">Nucleolar pre-ribosomal-associated protein 1</fullName>
    </submittedName>
</protein>
<proteinExistence type="predicted"/>
<evidence type="ECO:0000259" key="3">
    <source>
        <dbReference type="Pfam" id="PF16201"/>
    </source>
</evidence>
<gene>
    <name evidence="5" type="primary">LOC113404381</name>
</gene>
<dbReference type="GO" id="GO:0000463">
    <property type="term" value="P:maturation of LSU-rRNA from tricistronic rRNA transcript (SSU-rRNA, 5.8S rRNA, LSU-rRNA)"/>
    <property type="evidence" value="ECO:0007669"/>
    <property type="project" value="TreeGrafter"/>
</dbReference>
<dbReference type="GO" id="GO:0000466">
    <property type="term" value="P:maturation of 5.8S rRNA from tricistronic rRNA transcript (SSU-rRNA, 5.8S rRNA, LSU-rRNA)"/>
    <property type="evidence" value="ECO:0007669"/>
    <property type="project" value="TreeGrafter"/>
</dbReference>
<dbReference type="Pfam" id="PF16201">
    <property type="entry name" value="NopRA1"/>
    <property type="match status" value="1"/>
</dbReference>
<dbReference type="InterPro" id="IPR032436">
    <property type="entry name" value="URB1_C"/>
</dbReference>
<feature type="domain" description="URB1 C-terminal" evidence="3">
    <location>
        <begin position="1611"/>
        <end position="1816"/>
    </location>
</feature>
<dbReference type="InterPro" id="IPR021714">
    <property type="entry name" value="URB1_N"/>
</dbReference>
<dbReference type="GeneID" id="113404381"/>
<dbReference type="GO" id="GO:0005730">
    <property type="term" value="C:nucleolus"/>
    <property type="evidence" value="ECO:0007669"/>
    <property type="project" value="TreeGrafter"/>
</dbReference>
<dbReference type="PANTHER" id="PTHR13500">
    <property type="entry name" value="NUCLEOLAR PRERIBOSOMAL-ASSOCIATED PROTEIN 1"/>
    <property type="match status" value="1"/>
</dbReference>
<sequence>MGKRKYDNESCEVTKKNRSDSHSEGNNNMDVDAEQPQNEEDSEIETTKSSKSQLFDVKHFRKELVGKQGQTMALTQFLQVCLNPDCDVDYMFKYLKAGGNSHEILRQITQDNKKNLTLATPAFHLFHLIILKVQSSLPHMIAITEEACRYFLNTFIPTIEIMVSENSGPRHRKIVLNLLTSMVTLNSELGVEILNQVPLTPKNLQHVVEKPNYKEKDNVRTAFVHFMTSFLVDGHLPLTKALLEKQGLLSLVIPGLVQDEADAVLMFLNILKKNVIDNTFISKTLKLKTFSHQVLHNLFRLFTWKGPPESSNENKDESRNEIMTLLSDIILTLFTSHKLGIYFIDPTLGTSDVNKNQNLYKAMQSLKRPWENEFQSEAVLQIVYKCPDLHRALINVIEPSFQPQHSLIWERTTDFILKLLDKLKPEEMVTRLNNLNPHQTANFIRFVTMPVPLLKLINTGIGKDQTISFYCIKVLVKMLQTLKRYMQIIELDDSNVKILELKNKLENFLPKHMPAPNLIVSLINDIIDDKVSEETPQDYKLPAQNKADSLLSLLELLLLYNYLYPASIETIEGTINMKKILDISTTLSSGHISLLKFKIVSLWLALDSSVLTLQNSMFKDLFLMMLDIFTNDEDDTWVEAKDTLYMFFKNTEIFEADEDEIHLILYTLKNSEVNPISLIGDVIEHVLKNKNELSEYIKNQMVNFEISDGNSMTNLDKLFNDLMHGKTIEDSFFLENKMPSTFIVGCIQYIQNNKDAKTHLKSFLCLYIANLLHSNYSPQLTEVLMSDSKLDIRTYIAEWTVRPVCFPENKSNDVTLINISKSVIGNEDIPLTNIFPSLVESSDEIDLSIMGVNYKIDVTKQINSSDLYIWSKYLMFCIVRLTNMDNLTREQQKKILNYFEIIISLGKRHLMLNICRSIVLNMFKNAHFLKIFQPIDLNKKSSNILATELLVNIIEKNRDIINYLNRKHFLLKSYQQKTYNEIVKCFIKIKKRKTVNSELTKRVLETVGLSKDDDLKVFESIFSADTEVCFKEDKEPSLILELLCVLINKYSDSISLELSNDVLTKCMDLYGKLLSLKEIIPNLTSIEESLVKYFENKPHQAQSVNEEHFKKLFYANAIRKTTSLLAYTILKFNNKFCDIFKGEMNRAEILSQREITLPLGNAIIDHNQYLSDNKEILTMIYNEYKSNINKFLEKPHKAGQVYLNSSKFIRKLLIECMELNDCQKLFSKSHKFETVELSHVHLMQTVFLKLCLSKDGHKKEYLINYLLSMLNTTTLAVKDNKDANVVSELVSSVSDVIQICKTNENFQVDQKEEFKKLIESAIWQNFCKAVLKDSLKIRTAVQENITGPKLLSLLSSLVKLFYPSDHEDIVTLFDMVTSHSEFLNVMLSNYSPDIKSRLLEFLNVLISTNKSVMKTPQIPVYLSAYRATRSPSDRLILTILKFYESNDLPVNEYKPYLWGDSAANHYAIRKNRTSTLWSHPTPNQVINLLDKDIIEKTVRLFPVKQKLEYNYELPSQNSYKNSLMKSYLDGALRDVKSKSNTKDTEEAIKNLLLKDDYRKILAEAQTDVVSISHEENNEGIYDPCFLYPLLSHLLAPGSVASCFKLLRTGLLSVPVMGLSSHCPLMRAAAYHVLHRFCLLLETETRHKNDKLLLMDFITTLRQSLSTAIKDAAAEGELKDIKNPKLPATGALYLAKALLVVTSPSEPLYKPVNNFLIAKQFVDLTIVPDFLSLFHDSNVEAMDRRNWILDVIRDGTKSMTDVNVVFKTMCLKMIFDFYNTVMADRKTKAKILGALNSIVSIPRAFEILVEGYGFMSWLHYVVRNVKKEDKTIVKETFALIVNMIHSLGVNIFAKHCAKFGVNGSVEGLYDFKIKSDVEYEILSIVYDLLPHTDLLEFDDVVSYIKLYNSITKRSIKFLSKKQITNIVIKCSERCKKSESVKLINQAVLMNNPILLSSKNLTNSITPESSLINELVQLVHTYVVS</sequence>
<evidence type="ECO:0000259" key="2">
    <source>
        <dbReference type="Pfam" id="PF11707"/>
    </source>
</evidence>